<comment type="subcellular location">
    <subcellularLocation>
        <location evidence="1">Nucleus</location>
    </subcellularLocation>
</comment>
<dbReference type="SUPFAM" id="SSF47095">
    <property type="entry name" value="HMG-box"/>
    <property type="match status" value="1"/>
</dbReference>
<feature type="compositionally biased region" description="Low complexity" evidence="5">
    <location>
        <begin position="146"/>
        <end position="160"/>
    </location>
</feature>
<dbReference type="InterPro" id="IPR036910">
    <property type="entry name" value="HMG_box_dom_sf"/>
</dbReference>
<dbReference type="Pfam" id="PF00505">
    <property type="entry name" value="HMG_box"/>
    <property type="match status" value="1"/>
</dbReference>
<accession>A0A9Q1ICF5</accession>
<dbReference type="PANTHER" id="PTHR10270">
    <property type="entry name" value="SOX TRANSCRIPTION FACTOR"/>
    <property type="match status" value="1"/>
</dbReference>
<proteinExistence type="predicted"/>
<feature type="region of interest" description="Disordered" evidence="5">
    <location>
        <begin position="124"/>
        <end position="270"/>
    </location>
</feature>
<dbReference type="PROSITE" id="PS50118">
    <property type="entry name" value="HMG_BOX_2"/>
    <property type="match status" value="1"/>
</dbReference>
<feature type="domain" description="HMG box" evidence="6">
    <location>
        <begin position="57"/>
        <end position="125"/>
    </location>
</feature>
<dbReference type="FunFam" id="1.10.30.10:FF:000007">
    <property type="entry name" value="Transcription factor SOX"/>
    <property type="match status" value="1"/>
</dbReference>
<dbReference type="GO" id="GO:0007420">
    <property type="term" value="P:brain development"/>
    <property type="evidence" value="ECO:0007669"/>
    <property type="project" value="TreeGrafter"/>
</dbReference>
<evidence type="ECO:0000313" key="8">
    <source>
        <dbReference type="Proteomes" id="UP001152622"/>
    </source>
</evidence>
<dbReference type="Gene3D" id="1.10.30.10">
    <property type="entry name" value="High mobility group box domain"/>
    <property type="match status" value="1"/>
</dbReference>
<comment type="caution">
    <text evidence="7">The sequence shown here is derived from an EMBL/GenBank/DDBJ whole genome shotgun (WGS) entry which is preliminary data.</text>
</comment>
<dbReference type="GO" id="GO:0048593">
    <property type="term" value="P:camera-type eye morphogenesis"/>
    <property type="evidence" value="ECO:0007669"/>
    <property type="project" value="TreeGrafter"/>
</dbReference>
<dbReference type="Proteomes" id="UP001152622">
    <property type="component" value="Chromosome 21"/>
</dbReference>
<keyword evidence="3 4" id="KW-0539">Nucleus</keyword>
<feature type="DNA-binding region" description="HMG box" evidence="4">
    <location>
        <begin position="57"/>
        <end position="125"/>
    </location>
</feature>
<keyword evidence="2 4" id="KW-0238">DNA-binding</keyword>
<feature type="region of interest" description="Disordered" evidence="5">
    <location>
        <begin position="1"/>
        <end position="47"/>
    </location>
</feature>
<dbReference type="GO" id="GO:0001228">
    <property type="term" value="F:DNA-binding transcription activator activity, RNA polymerase II-specific"/>
    <property type="evidence" value="ECO:0007669"/>
    <property type="project" value="TreeGrafter"/>
</dbReference>
<dbReference type="CDD" id="cd22029">
    <property type="entry name" value="HMG-box_SoxC"/>
    <property type="match status" value="1"/>
</dbReference>
<keyword evidence="8" id="KW-1185">Reference proteome</keyword>
<dbReference type="SMART" id="SM00398">
    <property type="entry name" value="HMG"/>
    <property type="match status" value="1"/>
</dbReference>
<dbReference type="InterPro" id="IPR009071">
    <property type="entry name" value="HMG_box_dom"/>
</dbReference>
<evidence type="ECO:0000256" key="3">
    <source>
        <dbReference type="ARBA" id="ARBA00023242"/>
    </source>
</evidence>
<protein>
    <recommendedName>
        <fullName evidence="6">HMG box domain-containing protein</fullName>
    </recommendedName>
</protein>
<sequence length="395" mass="43317">MIEHRSNSESTENMLAGDSTDSGDTDQELAASPTPGSPASAGDKLDAAWCKTPTGHIKRPMNAFMVWSQIERRKIMEQSPDMHNAEISKRLGKRWKLLKDSDKIPFIREAERLRLKHMADYPDYKYRPRKKVKSSGSKPGEKGEKSSSGGPKSSLKKNGGVKSYSKQQKVVLGSAKSALPEQVSNAVPTDHHSLYKSRSVSAAKQIPDKKSKRVYVFGGNNHSVSPSSAAVPASPTLSTSAESSDPLSLYEDGASSSSDEEFEDELLDLNPSPGFDSMSLGSISSSVLDRDLDFNFESGSGSHFEFPDYCTPELYFEGGTETEMNKARPRTPSHVQTKKPNITKICRSYSELVRQLTKLSTKRRGAFLCSEECFGISCVDIPSYLVPKLANIEGN</sequence>
<dbReference type="GO" id="GO:0005634">
    <property type="term" value="C:nucleus"/>
    <property type="evidence" value="ECO:0007669"/>
    <property type="project" value="UniProtKB-SubCell"/>
</dbReference>
<dbReference type="GO" id="GO:0000122">
    <property type="term" value="P:negative regulation of transcription by RNA polymerase II"/>
    <property type="evidence" value="ECO:0007669"/>
    <property type="project" value="TreeGrafter"/>
</dbReference>
<dbReference type="EMBL" id="JAINUF010000021">
    <property type="protein sequence ID" value="KAJ8334501.1"/>
    <property type="molecule type" value="Genomic_DNA"/>
</dbReference>
<evidence type="ECO:0000259" key="6">
    <source>
        <dbReference type="PROSITE" id="PS50118"/>
    </source>
</evidence>
<name>A0A9Q1ICF5_SYNKA</name>
<evidence type="ECO:0000256" key="5">
    <source>
        <dbReference type="SAM" id="MobiDB-lite"/>
    </source>
</evidence>
<feature type="compositionally biased region" description="Low complexity" evidence="5">
    <location>
        <begin position="223"/>
        <end position="241"/>
    </location>
</feature>
<dbReference type="GO" id="GO:0000978">
    <property type="term" value="F:RNA polymerase II cis-regulatory region sequence-specific DNA binding"/>
    <property type="evidence" value="ECO:0007669"/>
    <property type="project" value="TreeGrafter"/>
</dbReference>
<feature type="compositionally biased region" description="Acidic residues" evidence="5">
    <location>
        <begin position="258"/>
        <end position="267"/>
    </location>
</feature>
<evidence type="ECO:0000256" key="4">
    <source>
        <dbReference type="PROSITE-ProRule" id="PRU00267"/>
    </source>
</evidence>
<dbReference type="GO" id="GO:0030182">
    <property type="term" value="P:neuron differentiation"/>
    <property type="evidence" value="ECO:0007669"/>
    <property type="project" value="TreeGrafter"/>
</dbReference>
<evidence type="ECO:0000313" key="7">
    <source>
        <dbReference type="EMBL" id="KAJ8334501.1"/>
    </source>
</evidence>
<dbReference type="OrthoDB" id="6247875at2759"/>
<dbReference type="InterPro" id="IPR050140">
    <property type="entry name" value="SRY-related_HMG-box_TF-like"/>
</dbReference>
<feature type="compositionally biased region" description="Low complexity" evidence="5">
    <location>
        <begin position="30"/>
        <end position="42"/>
    </location>
</feature>
<evidence type="ECO:0000256" key="2">
    <source>
        <dbReference type="ARBA" id="ARBA00023125"/>
    </source>
</evidence>
<organism evidence="7 8">
    <name type="scientific">Synaphobranchus kaupii</name>
    <name type="common">Kaup's arrowtooth eel</name>
    <dbReference type="NCBI Taxonomy" id="118154"/>
    <lineage>
        <taxon>Eukaryota</taxon>
        <taxon>Metazoa</taxon>
        <taxon>Chordata</taxon>
        <taxon>Craniata</taxon>
        <taxon>Vertebrata</taxon>
        <taxon>Euteleostomi</taxon>
        <taxon>Actinopterygii</taxon>
        <taxon>Neopterygii</taxon>
        <taxon>Teleostei</taxon>
        <taxon>Anguilliformes</taxon>
        <taxon>Synaphobranchidae</taxon>
        <taxon>Synaphobranchus</taxon>
    </lineage>
</organism>
<evidence type="ECO:0000256" key="1">
    <source>
        <dbReference type="ARBA" id="ARBA00004123"/>
    </source>
</evidence>
<dbReference type="AlphaFoldDB" id="A0A9Q1ICF5"/>
<reference evidence="7" key="1">
    <citation type="journal article" date="2023" name="Science">
        <title>Genome structures resolve the early diversification of teleost fishes.</title>
        <authorList>
            <person name="Parey E."/>
            <person name="Louis A."/>
            <person name="Montfort J."/>
            <person name="Bouchez O."/>
            <person name="Roques C."/>
            <person name="Iampietro C."/>
            <person name="Lluch J."/>
            <person name="Castinel A."/>
            <person name="Donnadieu C."/>
            <person name="Desvignes T."/>
            <person name="Floi Bucao C."/>
            <person name="Jouanno E."/>
            <person name="Wen M."/>
            <person name="Mejri S."/>
            <person name="Dirks R."/>
            <person name="Jansen H."/>
            <person name="Henkel C."/>
            <person name="Chen W.J."/>
            <person name="Zahm M."/>
            <person name="Cabau C."/>
            <person name="Klopp C."/>
            <person name="Thompson A.W."/>
            <person name="Robinson-Rechavi M."/>
            <person name="Braasch I."/>
            <person name="Lecointre G."/>
            <person name="Bobe J."/>
            <person name="Postlethwait J.H."/>
            <person name="Berthelot C."/>
            <person name="Roest Crollius H."/>
            <person name="Guiguen Y."/>
        </authorList>
    </citation>
    <scope>NUCLEOTIDE SEQUENCE</scope>
    <source>
        <strain evidence="7">WJC10195</strain>
    </source>
</reference>
<gene>
    <name evidence="7" type="ORF">SKAU_G00401400</name>
</gene>
<dbReference type="PANTHER" id="PTHR10270:SF27">
    <property type="entry name" value="TRANSCRIPTION FACTOR SOX-4"/>
    <property type="match status" value="1"/>
</dbReference>